<gene>
    <name evidence="2" type="ORF">Aory04_000691400</name>
</gene>
<keyword evidence="1" id="KW-0812">Transmembrane</keyword>
<comment type="caution">
    <text evidence="2">The sequence shown here is derived from an EMBL/GenBank/DDBJ whole genome shotgun (WGS) entry which is preliminary data.</text>
</comment>
<dbReference type="AlphaFoldDB" id="A0AAN5BSS0"/>
<dbReference type="Proteomes" id="UP001165205">
    <property type="component" value="Unassembled WGS sequence"/>
</dbReference>
<name>A0AAN5BSS0_ASPOZ</name>
<sequence length="81" mass="9308">MGLWNVPLPQIPTKEGRIWVVVSFWGWFWLCVELVVCDLHLYLAILTDGFVDLVDADVATSVEANCSHCRLCGLMWRRVDE</sequence>
<feature type="transmembrane region" description="Helical" evidence="1">
    <location>
        <begin position="16"/>
        <end position="36"/>
    </location>
</feature>
<keyword evidence="1" id="KW-1133">Transmembrane helix</keyword>
<reference evidence="2" key="1">
    <citation type="submission" date="2023-04" db="EMBL/GenBank/DDBJ databases">
        <title>Aspergillus oryzae NBRC 4228.</title>
        <authorList>
            <person name="Ichikawa N."/>
            <person name="Sato H."/>
            <person name="Tonouchi N."/>
        </authorList>
    </citation>
    <scope>NUCLEOTIDE SEQUENCE</scope>
    <source>
        <strain evidence="2">NBRC 4228</strain>
    </source>
</reference>
<dbReference type="EMBL" id="BSYA01000077">
    <property type="protein sequence ID" value="GMG30924.1"/>
    <property type="molecule type" value="Genomic_DNA"/>
</dbReference>
<proteinExistence type="predicted"/>
<accession>A0AAN5BSS0</accession>
<organism evidence="2 3">
    <name type="scientific">Aspergillus oryzae</name>
    <name type="common">Yellow koji mold</name>
    <dbReference type="NCBI Taxonomy" id="5062"/>
    <lineage>
        <taxon>Eukaryota</taxon>
        <taxon>Fungi</taxon>
        <taxon>Dikarya</taxon>
        <taxon>Ascomycota</taxon>
        <taxon>Pezizomycotina</taxon>
        <taxon>Eurotiomycetes</taxon>
        <taxon>Eurotiomycetidae</taxon>
        <taxon>Eurotiales</taxon>
        <taxon>Aspergillaceae</taxon>
        <taxon>Aspergillus</taxon>
        <taxon>Aspergillus subgen. Circumdati</taxon>
    </lineage>
</organism>
<evidence type="ECO:0000313" key="3">
    <source>
        <dbReference type="Proteomes" id="UP001165205"/>
    </source>
</evidence>
<evidence type="ECO:0000256" key="1">
    <source>
        <dbReference type="SAM" id="Phobius"/>
    </source>
</evidence>
<protein>
    <submittedName>
        <fullName evidence="2">Unnamed protein product</fullName>
    </submittedName>
</protein>
<evidence type="ECO:0000313" key="2">
    <source>
        <dbReference type="EMBL" id="GMG30924.1"/>
    </source>
</evidence>
<keyword evidence="1" id="KW-0472">Membrane</keyword>